<organism evidence="5 7">
    <name type="scientific">Vibrio aestuarianus</name>
    <dbReference type="NCBI Taxonomy" id="28171"/>
    <lineage>
        <taxon>Bacteria</taxon>
        <taxon>Pseudomonadati</taxon>
        <taxon>Pseudomonadota</taxon>
        <taxon>Gammaproteobacteria</taxon>
        <taxon>Vibrionales</taxon>
        <taxon>Vibrionaceae</taxon>
        <taxon>Vibrio</taxon>
    </lineage>
</organism>
<dbReference type="GO" id="GO:0015074">
    <property type="term" value="P:DNA integration"/>
    <property type="evidence" value="ECO:0007669"/>
    <property type="project" value="InterPro"/>
</dbReference>
<comment type="similarity">
    <text evidence="1">Belongs to the transposase 8 family.</text>
</comment>
<dbReference type="InterPro" id="IPR002514">
    <property type="entry name" value="Transposase_8"/>
</dbReference>
<dbReference type="Pfam" id="PF13333">
    <property type="entry name" value="rve_2"/>
    <property type="match status" value="1"/>
</dbReference>
<proteinExistence type="inferred from homology"/>
<dbReference type="Pfam" id="PF01527">
    <property type="entry name" value="HTH_Tnp_1"/>
    <property type="match status" value="1"/>
</dbReference>
<dbReference type="PANTHER" id="PTHR46889">
    <property type="entry name" value="TRANSPOSASE INSF FOR INSERTION SEQUENCE IS3B-RELATED"/>
    <property type="match status" value="1"/>
</dbReference>
<protein>
    <submittedName>
        <fullName evidence="5">IS3-like element ISVa4 family transposase</fullName>
    </submittedName>
</protein>
<dbReference type="InterPro" id="IPR001584">
    <property type="entry name" value="Integrase_cat-core"/>
</dbReference>
<dbReference type="Proteomes" id="UP001239257">
    <property type="component" value="Chromosome 2"/>
</dbReference>
<evidence type="ECO:0000313" key="7">
    <source>
        <dbReference type="Proteomes" id="UP001239257"/>
    </source>
</evidence>
<evidence type="ECO:0000259" key="3">
    <source>
        <dbReference type="PROSITE" id="PS50994"/>
    </source>
</evidence>
<dbReference type="PANTHER" id="PTHR46889:SF4">
    <property type="entry name" value="TRANSPOSASE INSO FOR INSERTION SEQUENCE ELEMENT IS911B-RELATED"/>
    <property type="match status" value="1"/>
</dbReference>
<dbReference type="InterPro" id="IPR050900">
    <property type="entry name" value="Transposase_IS3/IS150/IS904"/>
</dbReference>
<dbReference type="AlphaFoldDB" id="A0AAX3U8D2"/>
<accession>A0AAX3U8D2</accession>
<dbReference type="SUPFAM" id="SSF46689">
    <property type="entry name" value="Homeodomain-like"/>
    <property type="match status" value="1"/>
</dbReference>
<dbReference type="EMBL" id="CP118709">
    <property type="protein sequence ID" value="WGK81342.1"/>
    <property type="molecule type" value="Genomic_DNA"/>
</dbReference>
<dbReference type="InterPro" id="IPR048020">
    <property type="entry name" value="Transpos_IS3"/>
</dbReference>
<dbReference type="GO" id="GO:0006313">
    <property type="term" value="P:DNA transposition"/>
    <property type="evidence" value="ECO:0007669"/>
    <property type="project" value="InterPro"/>
</dbReference>
<dbReference type="Proteomes" id="UP001239257">
    <property type="component" value="Chromosome 1"/>
</dbReference>
<dbReference type="EMBL" id="CP118710">
    <property type="protein sequence ID" value="WGK83023.1"/>
    <property type="molecule type" value="Genomic_DNA"/>
</dbReference>
<dbReference type="InterPro" id="IPR036397">
    <property type="entry name" value="RNaseH_sf"/>
</dbReference>
<gene>
    <name evidence="4" type="ORF">PYE51_11970</name>
    <name evidence="6" type="ORF">PYE51_16050</name>
    <name evidence="5" type="ORF">PYE51_16770</name>
</gene>
<dbReference type="InterPro" id="IPR025948">
    <property type="entry name" value="HTH-like_dom"/>
</dbReference>
<dbReference type="SUPFAM" id="SSF53098">
    <property type="entry name" value="Ribonuclease H-like"/>
    <property type="match status" value="1"/>
</dbReference>
<dbReference type="Pfam" id="PF00665">
    <property type="entry name" value="rve"/>
    <property type="match status" value="1"/>
</dbReference>
<dbReference type="GO" id="GO:0004803">
    <property type="term" value="F:transposase activity"/>
    <property type="evidence" value="ECO:0007669"/>
    <property type="project" value="InterPro"/>
</dbReference>
<feature type="domain" description="Integrase catalytic" evidence="3">
    <location>
        <begin position="216"/>
        <end position="382"/>
    </location>
</feature>
<reference evidence="5" key="1">
    <citation type="submission" date="2022-02" db="EMBL/GenBank/DDBJ databases">
        <title>Emergence and expansion in Europe of a Vibrio aestuarianus clonal complex pathogenic for oysters.</title>
        <authorList>
            <person name="Mesnil A."/>
            <person name="Travers M.-A."/>
        </authorList>
    </citation>
    <scope>NUCLEOTIDE SEQUENCE</scope>
    <source>
        <strain evidence="5">U29</strain>
    </source>
</reference>
<dbReference type="RefSeq" id="WP_301064544.1">
    <property type="nucleotide sequence ID" value="NZ_CP118709.1"/>
</dbReference>
<dbReference type="Pfam" id="PF13276">
    <property type="entry name" value="HTH_21"/>
    <property type="match status" value="1"/>
</dbReference>
<dbReference type="GO" id="GO:0003677">
    <property type="term" value="F:DNA binding"/>
    <property type="evidence" value="ECO:0007669"/>
    <property type="project" value="InterPro"/>
</dbReference>
<dbReference type="InterPro" id="IPR012337">
    <property type="entry name" value="RNaseH-like_sf"/>
</dbReference>
<name>A0AAX3U8D2_9VIBR</name>
<evidence type="ECO:0000256" key="2">
    <source>
        <dbReference type="SAM" id="Coils"/>
    </source>
</evidence>
<evidence type="ECO:0000313" key="6">
    <source>
        <dbReference type="EMBL" id="WGK83907.1"/>
    </source>
</evidence>
<keyword evidence="2" id="KW-0175">Coiled coil</keyword>
<dbReference type="InterPro" id="IPR009057">
    <property type="entry name" value="Homeodomain-like_sf"/>
</dbReference>
<dbReference type="EMBL" id="CP118710">
    <property type="protein sequence ID" value="WGK83907.1"/>
    <property type="molecule type" value="Genomic_DNA"/>
</dbReference>
<evidence type="ECO:0000256" key="1">
    <source>
        <dbReference type="ARBA" id="ARBA00009964"/>
    </source>
</evidence>
<dbReference type="Gene3D" id="3.30.420.10">
    <property type="entry name" value="Ribonuclease H-like superfamily/Ribonuclease H"/>
    <property type="match status" value="1"/>
</dbReference>
<evidence type="ECO:0000313" key="5">
    <source>
        <dbReference type="EMBL" id="WGK83023.1"/>
    </source>
</evidence>
<feature type="coiled-coil region" evidence="2">
    <location>
        <begin position="64"/>
        <end position="91"/>
    </location>
</feature>
<sequence length="385" mass="44940">MSPKLRVQITPQQKLEYAKMMVEDGYTNQQIQDISGACSSAVVRWKRQYKEEMLGMTPTNRVALTPEQQRIQELEKQLARAKRDIDIFKKSQRLVHTKSVKPDVVRKLKKAHPTFTISELCRVLGVASSCFYYTRVVCSDETTLHDRIYRIAEDSDFTYGKRRIHRELVKSDVKIGLAKVSRLMKAIEIPVKYPKKRHRYNEVGEESIYAPNILKRQFTPETHNTHWVTDVTYIRSHQGWSYLACVLDLATKEVVGYSLSRSPDTNLTLAALDNAIQKRQADTTQLLLHSDQGCHFSSRAYRHRLQVLNITQSMSKRGCCWDNAVMERFFRSLKSERLNELSFINHQSIVMEVESYIRFYNYKRSHSGIDYLTPNEKYQQMQKVA</sequence>
<dbReference type="NCBIfam" id="NF033516">
    <property type="entry name" value="transpos_IS3"/>
    <property type="match status" value="1"/>
</dbReference>
<dbReference type="PROSITE" id="PS50994">
    <property type="entry name" value="INTEGRASE"/>
    <property type="match status" value="1"/>
</dbReference>
<evidence type="ECO:0000313" key="4">
    <source>
        <dbReference type="EMBL" id="WGK81342.1"/>
    </source>
</evidence>